<gene>
    <name evidence="2" type="ORF">PAESOLCIP111_04173</name>
</gene>
<proteinExistence type="predicted"/>
<dbReference type="Proteomes" id="UP000693672">
    <property type="component" value="Unassembled WGS sequence"/>
</dbReference>
<feature type="transmembrane region" description="Helical" evidence="1">
    <location>
        <begin position="83"/>
        <end position="104"/>
    </location>
</feature>
<organism evidence="2 3">
    <name type="scientific">Paenibacillus solanacearum</name>
    <dbReference type="NCBI Taxonomy" id="2048548"/>
    <lineage>
        <taxon>Bacteria</taxon>
        <taxon>Bacillati</taxon>
        <taxon>Bacillota</taxon>
        <taxon>Bacilli</taxon>
        <taxon>Bacillales</taxon>
        <taxon>Paenibacillaceae</taxon>
        <taxon>Paenibacillus</taxon>
    </lineage>
</organism>
<dbReference type="AlphaFoldDB" id="A0A916K3U1"/>
<sequence length="154" mass="17270">MYIVSTFEQSIYLELVITAIEQKGISKNKIMAVPLEKRKQARAMYDSLHRADGVSMIDLAAILGTCFMLLGTVYGFVLAWGPIIWGIIGAVTGITIGYTAKWIWLKRQQYQTKPVSAETVLIIHCDEKEGDMLEQLLWEHLALGVSRIDGSRPL</sequence>
<keyword evidence="1" id="KW-0472">Membrane</keyword>
<feature type="transmembrane region" description="Helical" evidence="1">
    <location>
        <begin position="57"/>
        <end position="77"/>
    </location>
</feature>
<name>A0A916K3U1_9BACL</name>
<keyword evidence="3" id="KW-1185">Reference proteome</keyword>
<accession>A0A916K3U1</accession>
<reference evidence="2" key="1">
    <citation type="submission" date="2021-06" db="EMBL/GenBank/DDBJ databases">
        <authorList>
            <person name="Criscuolo A."/>
        </authorList>
    </citation>
    <scope>NUCLEOTIDE SEQUENCE</scope>
    <source>
        <strain evidence="2">CIP111600</strain>
    </source>
</reference>
<evidence type="ECO:0000313" key="3">
    <source>
        <dbReference type="Proteomes" id="UP000693672"/>
    </source>
</evidence>
<dbReference type="EMBL" id="CAJVAS010000021">
    <property type="protein sequence ID" value="CAG7640795.1"/>
    <property type="molecule type" value="Genomic_DNA"/>
</dbReference>
<keyword evidence="1" id="KW-0812">Transmembrane</keyword>
<protein>
    <submittedName>
        <fullName evidence="2">Uncharacterized protein</fullName>
    </submittedName>
</protein>
<keyword evidence="1" id="KW-1133">Transmembrane helix</keyword>
<comment type="caution">
    <text evidence="2">The sequence shown here is derived from an EMBL/GenBank/DDBJ whole genome shotgun (WGS) entry which is preliminary data.</text>
</comment>
<dbReference type="RefSeq" id="WP_218093900.1">
    <property type="nucleotide sequence ID" value="NZ_CAJVAS010000021.1"/>
</dbReference>
<evidence type="ECO:0000313" key="2">
    <source>
        <dbReference type="EMBL" id="CAG7640795.1"/>
    </source>
</evidence>
<evidence type="ECO:0000256" key="1">
    <source>
        <dbReference type="SAM" id="Phobius"/>
    </source>
</evidence>